<name>A0AAV7QRP9_PLEWA</name>
<dbReference type="AlphaFoldDB" id="A0AAV7QRP9"/>
<proteinExistence type="predicted"/>
<sequence>MYRAGTDGAKKAERRPPQCSGKYRHPQDPAENKRVAKPTQQQARHGKRAALQEATSLTEVRKSDRESGFGSDPLGIGESSYEDSLVSTLDGLPHVTPQTADYIA</sequence>
<dbReference type="Proteomes" id="UP001066276">
    <property type="component" value="Chromosome 6"/>
</dbReference>
<accession>A0AAV7QRP9</accession>
<dbReference type="EMBL" id="JANPWB010000010">
    <property type="protein sequence ID" value="KAJ1142087.1"/>
    <property type="molecule type" value="Genomic_DNA"/>
</dbReference>
<feature type="region of interest" description="Disordered" evidence="1">
    <location>
        <begin position="1"/>
        <end position="104"/>
    </location>
</feature>
<organism evidence="2 3">
    <name type="scientific">Pleurodeles waltl</name>
    <name type="common">Iberian ribbed newt</name>
    <dbReference type="NCBI Taxonomy" id="8319"/>
    <lineage>
        <taxon>Eukaryota</taxon>
        <taxon>Metazoa</taxon>
        <taxon>Chordata</taxon>
        <taxon>Craniata</taxon>
        <taxon>Vertebrata</taxon>
        <taxon>Euteleostomi</taxon>
        <taxon>Amphibia</taxon>
        <taxon>Batrachia</taxon>
        <taxon>Caudata</taxon>
        <taxon>Salamandroidea</taxon>
        <taxon>Salamandridae</taxon>
        <taxon>Pleurodelinae</taxon>
        <taxon>Pleurodeles</taxon>
    </lineage>
</organism>
<feature type="compositionally biased region" description="Basic and acidic residues" evidence="1">
    <location>
        <begin position="25"/>
        <end position="34"/>
    </location>
</feature>
<evidence type="ECO:0000313" key="2">
    <source>
        <dbReference type="EMBL" id="KAJ1142087.1"/>
    </source>
</evidence>
<evidence type="ECO:0000313" key="3">
    <source>
        <dbReference type="Proteomes" id="UP001066276"/>
    </source>
</evidence>
<reference evidence="2" key="1">
    <citation type="journal article" date="2022" name="bioRxiv">
        <title>Sequencing and chromosome-scale assembly of the giantPleurodeles waltlgenome.</title>
        <authorList>
            <person name="Brown T."/>
            <person name="Elewa A."/>
            <person name="Iarovenko S."/>
            <person name="Subramanian E."/>
            <person name="Araus A.J."/>
            <person name="Petzold A."/>
            <person name="Susuki M."/>
            <person name="Suzuki K.-i.T."/>
            <person name="Hayashi T."/>
            <person name="Toyoda A."/>
            <person name="Oliveira C."/>
            <person name="Osipova E."/>
            <person name="Leigh N.D."/>
            <person name="Simon A."/>
            <person name="Yun M.H."/>
        </authorList>
    </citation>
    <scope>NUCLEOTIDE SEQUENCE</scope>
    <source>
        <strain evidence="2">20211129_DDA</strain>
        <tissue evidence="2">Liver</tissue>
    </source>
</reference>
<comment type="caution">
    <text evidence="2">The sequence shown here is derived from an EMBL/GenBank/DDBJ whole genome shotgun (WGS) entry which is preliminary data.</text>
</comment>
<gene>
    <name evidence="2" type="ORF">NDU88_008415</name>
</gene>
<protein>
    <submittedName>
        <fullName evidence="2">Uncharacterized protein</fullName>
    </submittedName>
</protein>
<evidence type="ECO:0000256" key="1">
    <source>
        <dbReference type="SAM" id="MobiDB-lite"/>
    </source>
</evidence>
<keyword evidence="3" id="KW-1185">Reference proteome</keyword>